<protein>
    <submittedName>
        <fullName evidence="8">Cell division transport system permease protein</fullName>
    </submittedName>
</protein>
<proteinExistence type="predicted"/>
<dbReference type="STRING" id="1470563.SAMN05444000_10481"/>
<feature type="transmembrane region" description="Helical" evidence="6">
    <location>
        <begin position="199"/>
        <end position="217"/>
    </location>
</feature>
<evidence type="ECO:0000259" key="7">
    <source>
        <dbReference type="Pfam" id="PF02687"/>
    </source>
</evidence>
<dbReference type="GO" id="GO:0005886">
    <property type="term" value="C:plasma membrane"/>
    <property type="evidence" value="ECO:0007669"/>
    <property type="project" value="UniProtKB-SubCell"/>
</dbReference>
<dbReference type="AlphaFoldDB" id="A0A1M6FI77"/>
<dbReference type="Pfam" id="PF02687">
    <property type="entry name" value="FtsX"/>
    <property type="match status" value="1"/>
</dbReference>
<dbReference type="EMBL" id="FQZQ01000004">
    <property type="protein sequence ID" value="SHI97394.1"/>
    <property type="molecule type" value="Genomic_DNA"/>
</dbReference>
<keyword evidence="9" id="KW-1185">Reference proteome</keyword>
<sequence>MSKVVDHLKGVFSGDAQADRVVPPSGFTARLTSFAAATMAFLTVFALALSMASGRLAMKWGDELTHSSTLRISAPAGQMADQTAAALRLLETTPGVATARALTSDEQRALLEPWFGPDLPIDALPVPQLIEIQETDEGYDAAGLRLRLQAEVPGAVLDDHTRWRKPLQQAAGRLRMLGWVSILLIGATTATMITLAANAALAANAQVISVLRLVGARDDYIAQAFVRRFTLRALAGAAIGTAAGLIAVMILPAAQEKGGFLTGLGFQGMGWFWPLLIPPLAAIVAFFATRAAARRALSELT</sequence>
<dbReference type="InterPro" id="IPR003838">
    <property type="entry name" value="ABC3_permease_C"/>
</dbReference>
<dbReference type="OrthoDB" id="9814843at2"/>
<evidence type="ECO:0000256" key="3">
    <source>
        <dbReference type="ARBA" id="ARBA00022692"/>
    </source>
</evidence>
<evidence type="ECO:0000313" key="8">
    <source>
        <dbReference type="EMBL" id="SHI97394.1"/>
    </source>
</evidence>
<feature type="transmembrane region" description="Helical" evidence="6">
    <location>
        <begin position="229"/>
        <end position="251"/>
    </location>
</feature>
<reference evidence="9" key="1">
    <citation type="submission" date="2016-11" db="EMBL/GenBank/DDBJ databases">
        <authorList>
            <person name="Varghese N."/>
            <person name="Submissions S."/>
        </authorList>
    </citation>
    <scope>NUCLEOTIDE SEQUENCE [LARGE SCALE GENOMIC DNA]</scope>
    <source>
        <strain evidence="9">DSM 100564</strain>
    </source>
</reference>
<evidence type="ECO:0000256" key="6">
    <source>
        <dbReference type="SAM" id="Phobius"/>
    </source>
</evidence>
<dbReference type="PANTHER" id="PTHR47755:SF1">
    <property type="entry name" value="CELL DIVISION PROTEIN FTSX"/>
    <property type="match status" value="1"/>
</dbReference>
<evidence type="ECO:0000256" key="5">
    <source>
        <dbReference type="ARBA" id="ARBA00023136"/>
    </source>
</evidence>
<evidence type="ECO:0000256" key="4">
    <source>
        <dbReference type="ARBA" id="ARBA00022989"/>
    </source>
</evidence>
<keyword evidence="4 6" id="KW-1133">Transmembrane helix</keyword>
<feature type="transmembrane region" description="Helical" evidence="6">
    <location>
        <begin position="174"/>
        <end position="193"/>
    </location>
</feature>
<evidence type="ECO:0000256" key="2">
    <source>
        <dbReference type="ARBA" id="ARBA00022475"/>
    </source>
</evidence>
<dbReference type="PANTHER" id="PTHR47755">
    <property type="entry name" value="CELL DIVISION PROTEIN FTSX"/>
    <property type="match status" value="1"/>
</dbReference>
<gene>
    <name evidence="8" type="ORF">SAMN05444000_10481</name>
</gene>
<dbReference type="InterPro" id="IPR004513">
    <property type="entry name" value="FtsX"/>
</dbReference>
<dbReference type="Proteomes" id="UP000183982">
    <property type="component" value="Unassembled WGS sequence"/>
</dbReference>
<keyword evidence="5 6" id="KW-0472">Membrane</keyword>
<keyword evidence="3 6" id="KW-0812">Transmembrane</keyword>
<evidence type="ECO:0000313" key="9">
    <source>
        <dbReference type="Proteomes" id="UP000183982"/>
    </source>
</evidence>
<keyword evidence="8" id="KW-0132">Cell division</keyword>
<organism evidence="8 9">
    <name type="scientific">Shimia gijangensis</name>
    <dbReference type="NCBI Taxonomy" id="1470563"/>
    <lineage>
        <taxon>Bacteria</taxon>
        <taxon>Pseudomonadati</taxon>
        <taxon>Pseudomonadota</taxon>
        <taxon>Alphaproteobacteria</taxon>
        <taxon>Rhodobacterales</taxon>
        <taxon>Roseobacteraceae</taxon>
    </lineage>
</organism>
<keyword evidence="2" id="KW-1003">Cell membrane</keyword>
<dbReference type="GO" id="GO:0051301">
    <property type="term" value="P:cell division"/>
    <property type="evidence" value="ECO:0007669"/>
    <property type="project" value="UniProtKB-KW"/>
</dbReference>
<feature type="domain" description="ABC3 transporter permease C-terminal" evidence="7">
    <location>
        <begin position="181"/>
        <end position="297"/>
    </location>
</feature>
<evidence type="ECO:0000256" key="1">
    <source>
        <dbReference type="ARBA" id="ARBA00004651"/>
    </source>
</evidence>
<name>A0A1M6FI77_9RHOB</name>
<accession>A0A1M6FI77</accession>
<feature type="transmembrane region" description="Helical" evidence="6">
    <location>
        <begin position="31"/>
        <end position="49"/>
    </location>
</feature>
<dbReference type="RefSeq" id="WP_073250040.1">
    <property type="nucleotide sequence ID" value="NZ_FQZQ01000004.1"/>
</dbReference>
<feature type="transmembrane region" description="Helical" evidence="6">
    <location>
        <begin position="271"/>
        <end position="293"/>
    </location>
</feature>
<dbReference type="GO" id="GO:0032153">
    <property type="term" value="C:cell division site"/>
    <property type="evidence" value="ECO:0007669"/>
    <property type="project" value="TreeGrafter"/>
</dbReference>
<keyword evidence="8" id="KW-0131">Cell cycle</keyword>
<comment type="subcellular location">
    <subcellularLocation>
        <location evidence="1">Cell membrane</location>
        <topology evidence="1">Multi-pass membrane protein</topology>
    </subcellularLocation>
</comment>